<dbReference type="PANTHER" id="PTHR31354">
    <property type="entry name" value="OS01G0793500 PROTEIN"/>
    <property type="match status" value="1"/>
</dbReference>
<proteinExistence type="predicted"/>
<evidence type="ECO:0000313" key="3">
    <source>
        <dbReference type="Proteomes" id="UP000289340"/>
    </source>
</evidence>
<gene>
    <name evidence="2" type="ORF">D0Y65_048337</name>
</gene>
<dbReference type="PANTHER" id="PTHR31354:SF7">
    <property type="entry name" value="OS09G0392000 PROTEIN"/>
    <property type="match status" value="1"/>
</dbReference>
<dbReference type="Gene3D" id="3.90.1720.10">
    <property type="entry name" value="endopeptidase domain like (from Nostoc punctiforme)"/>
    <property type="match status" value="1"/>
</dbReference>
<feature type="transmembrane region" description="Helical" evidence="1">
    <location>
        <begin position="7"/>
        <end position="31"/>
    </location>
</feature>
<dbReference type="EMBL" id="QZWG01000018">
    <property type="protein sequence ID" value="RZB51868.1"/>
    <property type="molecule type" value="Genomic_DNA"/>
</dbReference>
<accession>A0A445FSI9</accession>
<keyword evidence="1" id="KW-1133">Transmembrane helix</keyword>
<reference evidence="2 3" key="1">
    <citation type="submission" date="2018-09" db="EMBL/GenBank/DDBJ databases">
        <title>A high-quality reference genome of wild soybean provides a powerful tool to mine soybean genomes.</title>
        <authorList>
            <person name="Xie M."/>
            <person name="Chung C.Y.L."/>
            <person name="Li M.-W."/>
            <person name="Wong F.-L."/>
            <person name="Chan T.-F."/>
            <person name="Lam H.-M."/>
        </authorList>
    </citation>
    <scope>NUCLEOTIDE SEQUENCE [LARGE SCALE GENOMIC DNA]</scope>
    <source>
        <strain evidence="3">cv. W05</strain>
        <tissue evidence="2">Hypocotyl of etiolated seedlings</tissue>
    </source>
</reference>
<keyword evidence="1" id="KW-0472">Membrane</keyword>
<dbReference type="Proteomes" id="UP000289340">
    <property type="component" value="Chromosome 18"/>
</dbReference>
<comment type="caution">
    <text evidence="2">The sequence shown here is derived from an EMBL/GenBank/DDBJ whole genome shotgun (WGS) entry which is preliminary data.</text>
</comment>
<name>A0A445FSI9_GLYSO</name>
<organism evidence="2 3">
    <name type="scientific">Glycine soja</name>
    <name type="common">Wild soybean</name>
    <dbReference type="NCBI Taxonomy" id="3848"/>
    <lineage>
        <taxon>Eukaryota</taxon>
        <taxon>Viridiplantae</taxon>
        <taxon>Streptophyta</taxon>
        <taxon>Embryophyta</taxon>
        <taxon>Tracheophyta</taxon>
        <taxon>Spermatophyta</taxon>
        <taxon>Magnoliopsida</taxon>
        <taxon>eudicotyledons</taxon>
        <taxon>Gunneridae</taxon>
        <taxon>Pentapetalae</taxon>
        <taxon>rosids</taxon>
        <taxon>fabids</taxon>
        <taxon>Fabales</taxon>
        <taxon>Fabaceae</taxon>
        <taxon>Papilionoideae</taxon>
        <taxon>50 kb inversion clade</taxon>
        <taxon>NPAAA clade</taxon>
        <taxon>indigoferoid/millettioid clade</taxon>
        <taxon>Phaseoleae</taxon>
        <taxon>Glycine</taxon>
        <taxon>Glycine subgen. Soja</taxon>
    </lineage>
</organism>
<keyword evidence="1" id="KW-0812">Transmembrane</keyword>
<protein>
    <submittedName>
        <fullName evidence="2">Uncharacterized protein</fullName>
    </submittedName>
</protein>
<evidence type="ECO:0000256" key="1">
    <source>
        <dbReference type="SAM" id="Phobius"/>
    </source>
</evidence>
<keyword evidence="3" id="KW-1185">Reference proteome</keyword>
<dbReference type="PROSITE" id="PS51257">
    <property type="entry name" value="PROKAR_LIPOPROTEIN"/>
    <property type="match status" value="1"/>
</dbReference>
<dbReference type="AlphaFoldDB" id="A0A445FSI9"/>
<evidence type="ECO:0000313" key="2">
    <source>
        <dbReference type="EMBL" id="RZB51868.1"/>
    </source>
</evidence>
<sequence length="416" mass="46879">MPPRIQFHALVASSSWIVVITTITALLLLSFGCERGHALKVPFRVNDVLPVLPREISWPVLNNLHSAVDLLPYFVGSLTPANASVKWKGACFFDNTAKIEFAPSLEGATLYLKTEAAHSWTCMDLYVFATPYRITWDYYFSSREHTLKFDSWEEPAELEYVKQHGVSVFLMPSGMLGTLLSLIDVLPLFSNTGWGQKANLDFLKKHMGATFEKRSQPWRAYIDPADVHSGDFLAVSKIRGRWGGFETLEKWVTGSFAGHTAVCLKDEWGNLWVGESGHENEKGEEIIVVIPWEEWWELALKDDSNPQIALLPLHPEIRAKFNSTAAWEYARSMSGKPYGYHNMIFSWIDTVADNYPPPLDAHLVISVMSMWTRLQPAYSANMWNEALNKRLGTEVSLGTGLNISVGRIVSICSKCM</sequence>